<dbReference type="PANTHER" id="PTHR42881">
    <property type="entry name" value="PROLYL ENDOPEPTIDASE"/>
    <property type="match status" value="1"/>
</dbReference>
<evidence type="ECO:0000313" key="3">
    <source>
        <dbReference type="Proteomes" id="UP000271098"/>
    </source>
</evidence>
<dbReference type="GO" id="GO:0004252">
    <property type="term" value="F:serine-type endopeptidase activity"/>
    <property type="evidence" value="ECO:0007669"/>
    <property type="project" value="InterPro"/>
</dbReference>
<dbReference type="EMBL" id="UYRT01006645">
    <property type="protein sequence ID" value="VDK40868.1"/>
    <property type="molecule type" value="Genomic_DNA"/>
</dbReference>
<dbReference type="Gene3D" id="2.130.10.120">
    <property type="entry name" value="Prolyl oligopeptidase, N-terminal domain"/>
    <property type="match status" value="1"/>
</dbReference>
<dbReference type="AlphaFoldDB" id="A0A3P6RFP9"/>
<dbReference type="SUPFAM" id="SSF50993">
    <property type="entry name" value="Peptidase/esterase 'gauge' domain"/>
    <property type="match status" value="1"/>
</dbReference>
<evidence type="ECO:0000313" key="2">
    <source>
        <dbReference type="EMBL" id="VDK40868.1"/>
    </source>
</evidence>
<dbReference type="GO" id="GO:0070012">
    <property type="term" value="F:oligopeptidase activity"/>
    <property type="evidence" value="ECO:0007669"/>
    <property type="project" value="TreeGrafter"/>
</dbReference>
<dbReference type="OrthoDB" id="5872144at2759"/>
<dbReference type="InterPro" id="IPR023302">
    <property type="entry name" value="Pept_S9A_N"/>
</dbReference>
<dbReference type="GO" id="GO:0005829">
    <property type="term" value="C:cytosol"/>
    <property type="evidence" value="ECO:0007669"/>
    <property type="project" value="TreeGrafter"/>
</dbReference>
<dbReference type="Proteomes" id="UP000271098">
    <property type="component" value="Unassembled WGS sequence"/>
</dbReference>
<feature type="domain" description="Peptidase S9A N-terminal" evidence="1">
    <location>
        <begin position="2"/>
        <end position="172"/>
    </location>
</feature>
<reference evidence="2 3" key="1">
    <citation type="submission" date="2018-11" db="EMBL/GenBank/DDBJ databases">
        <authorList>
            <consortium name="Pathogen Informatics"/>
        </authorList>
    </citation>
    <scope>NUCLEOTIDE SEQUENCE [LARGE SCALE GENOMIC DNA]</scope>
</reference>
<proteinExistence type="predicted"/>
<organism evidence="2 3">
    <name type="scientific">Gongylonema pulchrum</name>
    <dbReference type="NCBI Taxonomy" id="637853"/>
    <lineage>
        <taxon>Eukaryota</taxon>
        <taxon>Metazoa</taxon>
        <taxon>Ecdysozoa</taxon>
        <taxon>Nematoda</taxon>
        <taxon>Chromadorea</taxon>
        <taxon>Rhabditida</taxon>
        <taxon>Spirurina</taxon>
        <taxon>Spiruromorpha</taxon>
        <taxon>Spiruroidea</taxon>
        <taxon>Gongylonematidae</taxon>
        <taxon>Gongylonema</taxon>
    </lineage>
</organism>
<gene>
    <name evidence="2" type="ORF">GPUH_LOCUS3763</name>
</gene>
<keyword evidence="3" id="KW-1185">Reference proteome</keyword>
<dbReference type="PANTHER" id="PTHR42881:SF2">
    <property type="entry name" value="PROLYL ENDOPEPTIDASE"/>
    <property type="match status" value="1"/>
</dbReference>
<name>A0A3P6RFP9_9BILA</name>
<evidence type="ECO:0000259" key="1">
    <source>
        <dbReference type="Pfam" id="PF02897"/>
    </source>
</evidence>
<sequence>MLVTVNRGCDPYNMLYYYDVQEAKQKITGKVPLKPVFDKLDGRYAFVDNDGDTALILTDHEAPMYKLIRVKMSTANVGPSAWETVIPEDEKNTLELVMNVGGDRLLVSYIEDVKNTLYVYCPKTGRRLYQIPFEIGTFVGIFGQKSLTEVFLHFDSFLTPGIIYYTDFKGKKPTDQIEFEVGFHCA</sequence>
<dbReference type="Pfam" id="PF02897">
    <property type="entry name" value="Peptidase_S9_N"/>
    <property type="match status" value="1"/>
</dbReference>
<accession>A0A3P6RFP9</accession>
<protein>
    <recommendedName>
        <fullName evidence="1">Peptidase S9A N-terminal domain-containing protein</fullName>
    </recommendedName>
</protein>
<dbReference type="InterPro" id="IPR051167">
    <property type="entry name" value="Prolyl_oligopep/macrocyclase"/>
</dbReference>